<keyword evidence="10" id="KW-0479">Metal-binding</keyword>
<evidence type="ECO:0000256" key="15">
    <source>
        <dbReference type="ARBA" id="ARBA00023157"/>
    </source>
</evidence>
<feature type="domain" description="Fringe-like glycosyltransferase" evidence="24">
    <location>
        <begin position="108"/>
        <end position="279"/>
    </location>
</feature>
<dbReference type="GO" id="GO:0016020">
    <property type="term" value="C:membrane"/>
    <property type="evidence" value="ECO:0007669"/>
    <property type="project" value="UniProtKB-SubCell"/>
</dbReference>
<evidence type="ECO:0000256" key="16">
    <source>
        <dbReference type="ARBA" id="ARBA00023180"/>
    </source>
</evidence>
<evidence type="ECO:0000256" key="3">
    <source>
        <dbReference type="ARBA" id="ARBA00004922"/>
    </source>
</evidence>
<evidence type="ECO:0000256" key="6">
    <source>
        <dbReference type="ARBA" id="ARBA00012557"/>
    </source>
</evidence>
<evidence type="ECO:0000256" key="11">
    <source>
        <dbReference type="ARBA" id="ARBA00022741"/>
    </source>
</evidence>
<keyword evidence="12" id="KW-0735">Signal-anchor</keyword>
<accession>A0A915BWN7</accession>
<evidence type="ECO:0000256" key="20">
    <source>
        <dbReference type="ARBA" id="ARBA00042009"/>
    </source>
</evidence>
<comment type="function">
    <text evidence="22">Glycosyltransferase that generates the core 1 O-glycan Gal-beta1-3GalNAc-alpha1-Ser/Thr (T antigen), which is a precursor for many extended O-glycans in glycoproteins.</text>
</comment>
<evidence type="ECO:0000256" key="14">
    <source>
        <dbReference type="ARBA" id="ARBA00023136"/>
    </source>
</evidence>
<feature type="transmembrane region" description="Helical" evidence="23">
    <location>
        <begin position="56"/>
        <end position="73"/>
    </location>
</feature>
<evidence type="ECO:0000256" key="9">
    <source>
        <dbReference type="ARBA" id="ARBA00022692"/>
    </source>
</evidence>
<keyword evidence="8" id="KW-0808">Transferase</keyword>
<evidence type="ECO:0000256" key="22">
    <source>
        <dbReference type="ARBA" id="ARBA00059245"/>
    </source>
</evidence>
<keyword evidence="16" id="KW-0325">Glycoprotein</keyword>
<organism evidence="25 26">
    <name type="scientific">Parascaris univalens</name>
    <name type="common">Nematode worm</name>
    <dbReference type="NCBI Taxonomy" id="6257"/>
    <lineage>
        <taxon>Eukaryota</taxon>
        <taxon>Metazoa</taxon>
        <taxon>Ecdysozoa</taxon>
        <taxon>Nematoda</taxon>
        <taxon>Chromadorea</taxon>
        <taxon>Rhabditida</taxon>
        <taxon>Spirurina</taxon>
        <taxon>Ascaridomorpha</taxon>
        <taxon>Ascaridoidea</taxon>
        <taxon>Ascarididae</taxon>
        <taxon>Parascaris</taxon>
    </lineage>
</organism>
<evidence type="ECO:0000256" key="7">
    <source>
        <dbReference type="ARBA" id="ARBA00022676"/>
    </source>
</evidence>
<dbReference type="Proteomes" id="UP000887569">
    <property type="component" value="Unplaced"/>
</dbReference>
<evidence type="ECO:0000256" key="21">
    <source>
        <dbReference type="ARBA" id="ARBA00043065"/>
    </source>
</evidence>
<comment type="similarity">
    <text evidence="4">Belongs to the glycosyltransferase 31 family. Beta3-Gal-T subfamily.</text>
</comment>
<comment type="cofactor">
    <cofactor evidence="1">
        <name>Mn(2+)</name>
        <dbReference type="ChEBI" id="CHEBI:29035"/>
    </cofactor>
</comment>
<sequence>NTKCFYFFDQFQVHRFSRLMGTILRRLKTRNCDVRKFLRIFSAIDFARRKAPLRDLTILLIGAFICYLSIWAMQERRDVEVLEKVLIFDDSGYNRTVAKYIATQVRLLCMITTIKENHLSKARHIAATWLKRCTKYIFISSETDLSLPSIHFDVPEGHENLWGKTRAAFKYAYDFHFDRFDWFLKADDDTYVIIENLRLFLLTQKPDEPVYLGCRLKKFVKGGYMQGGAGYVISRGALKAFAEKALQDSQLCRQDNRGNEDVEMGRCLQNIGVRIIDSRDSAGHHRFLALHPLKYLTASNKTNDFWLPDYSYDEILQGPECCSKYAIAFHYMEPQQLYLMEYLIYHLNVYGLREEVNTDLEREEAITRALSLSASLNFNKSIEIITPDTFGDSSS</sequence>
<keyword evidence="11" id="KW-0547">Nucleotide-binding</keyword>
<evidence type="ECO:0000256" key="12">
    <source>
        <dbReference type="ARBA" id="ARBA00022968"/>
    </source>
</evidence>
<evidence type="ECO:0000313" key="26">
    <source>
        <dbReference type="WBParaSite" id="PgR061_g054_t01"/>
    </source>
</evidence>
<evidence type="ECO:0000256" key="5">
    <source>
        <dbReference type="ARBA" id="ARBA00011748"/>
    </source>
</evidence>
<dbReference type="GO" id="GO:0000166">
    <property type="term" value="F:nucleotide binding"/>
    <property type="evidence" value="ECO:0007669"/>
    <property type="project" value="UniProtKB-KW"/>
</dbReference>
<keyword evidence="25" id="KW-1185">Reference proteome</keyword>
<dbReference type="EC" id="2.4.1.122" evidence="6"/>
<evidence type="ECO:0000256" key="4">
    <source>
        <dbReference type="ARBA" id="ARBA00006462"/>
    </source>
</evidence>
<keyword evidence="17" id="KW-0464">Manganese</keyword>
<evidence type="ECO:0000259" key="24">
    <source>
        <dbReference type="Pfam" id="PF02434"/>
    </source>
</evidence>
<dbReference type="PANTHER" id="PTHR23033">
    <property type="entry name" value="BETA1,3-GALACTOSYLTRANSFERASE"/>
    <property type="match status" value="1"/>
</dbReference>
<evidence type="ECO:0000256" key="18">
    <source>
        <dbReference type="ARBA" id="ARBA00040898"/>
    </source>
</evidence>
<proteinExistence type="inferred from homology"/>
<keyword evidence="9 23" id="KW-0812">Transmembrane</keyword>
<keyword evidence="15" id="KW-1015">Disulfide bond</keyword>
<evidence type="ECO:0000256" key="19">
    <source>
        <dbReference type="ARBA" id="ARBA00041226"/>
    </source>
</evidence>
<reference evidence="26" key="1">
    <citation type="submission" date="2022-11" db="UniProtKB">
        <authorList>
            <consortium name="WormBaseParasite"/>
        </authorList>
    </citation>
    <scope>IDENTIFICATION</scope>
</reference>
<evidence type="ECO:0000313" key="25">
    <source>
        <dbReference type="Proteomes" id="UP000887569"/>
    </source>
</evidence>
<dbReference type="WBParaSite" id="PgR061_g054_t01">
    <property type="protein sequence ID" value="PgR061_g054_t01"/>
    <property type="gene ID" value="PgR061_g054"/>
</dbReference>
<dbReference type="GO" id="GO:0016263">
    <property type="term" value="F:glycoprotein-N-acetylgalactosamine 3-beta-galactosyltransferase activity"/>
    <property type="evidence" value="ECO:0007669"/>
    <property type="project" value="UniProtKB-EC"/>
</dbReference>
<dbReference type="InterPro" id="IPR026050">
    <property type="entry name" value="C1GALT1/C1GALT1_chp1"/>
</dbReference>
<dbReference type="PANTHER" id="PTHR23033:SF14">
    <property type="entry name" value="GLYCOPROTEIN-N-ACETYLGALACTOSAMINE 3-BETA-GALACTOSYLTRANSFERASE 1-RELATED"/>
    <property type="match status" value="1"/>
</dbReference>
<comment type="subunit">
    <text evidence="5">Homodimer; disulfide-linked.</text>
</comment>
<evidence type="ECO:0000256" key="1">
    <source>
        <dbReference type="ARBA" id="ARBA00001936"/>
    </source>
</evidence>
<evidence type="ECO:0000256" key="2">
    <source>
        <dbReference type="ARBA" id="ARBA00004606"/>
    </source>
</evidence>
<name>A0A915BWN7_PARUN</name>
<protein>
    <recommendedName>
        <fullName evidence="18">Glycoprotein-N-acetylgalactosamine 3-beta-galactosyltransferase 1</fullName>
        <ecNumber evidence="6">2.4.1.122</ecNumber>
    </recommendedName>
    <alternativeName>
        <fullName evidence="20">Core 1 O-glycan T-synthase</fullName>
    </alternativeName>
    <alternativeName>
        <fullName evidence="21">Core 1 UDP-galactose:N-acetylgalactosamine-alpha-R beta 1,3-galactosyltransferase 1</fullName>
    </alternativeName>
    <alternativeName>
        <fullName evidence="19">Core 1 beta1,3-galactosyltransferase 1</fullName>
    </alternativeName>
</protein>
<evidence type="ECO:0000256" key="10">
    <source>
        <dbReference type="ARBA" id="ARBA00022723"/>
    </source>
</evidence>
<evidence type="ECO:0000256" key="13">
    <source>
        <dbReference type="ARBA" id="ARBA00022989"/>
    </source>
</evidence>
<keyword evidence="13 23" id="KW-1133">Transmembrane helix</keyword>
<dbReference type="FunFam" id="3.90.550.50:FF:000017">
    <property type="entry name" value="Glycoprotein-N-acetylgalactosamine 3-beta-galactosyltransferase 1"/>
    <property type="match status" value="1"/>
</dbReference>
<keyword evidence="7" id="KW-0328">Glycosyltransferase</keyword>
<evidence type="ECO:0000256" key="17">
    <source>
        <dbReference type="ARBA" id="ARBA00023211"/>
    </source>
</evidence>
<dbReference type="InterPro" id="IPR003378">
    <property type="entry name" value="Fringe-like_glycosylTrfase"/>
</dbReference>
<keyword evidence="14 23" id="KW-0472">Membrane</keyword>
<dbReference type="GO" id="GO:0030145">
    <property type="term" value="F:manganese ion binding"/>
    <property type="evidence" value="ECO:0007669"/>
    <property type="project" value="UniProtKB-ARBA"/>
</dbReference>
<comment type="pathway">
    <text evidence="3">Protein modification; protein glycosylation.</text>
</comment>
<dbReference type="Gene3D" id="3.90.550.50">
    <property type="match status" value="1"/>
</dbReference>
<evidence type="ECO:0000256" key="8">
    <source>
        <dbReference type="ARBA" id="ARBA00022679"/>
    </source>
</evidence>
<dbReference type="Pfam" id="PF02434">
    <property type="entry name" value="Fringe"/>
    <property type="match status" value="1"/>
</dbReference>
<evidence type="ECO:0000256" key="23">
    <source>
        <dbReference type="SAM" id="Phobius"/>
    </source>
</evidence>
<comment type="subcellular location">
    <subcellularLocation>
        <location evidence="2">Membrane</location>
        <topology evidence="2">Single-pass type II membrane protein</topology>
    </subcellularLocation>
</comment>
<dbReference type="AlphaFoldDB" id="A0A915BWN7"/>